<comment type="caution">
    <text evidence="12">The sequence shown here is derived from an EMBL/GenBank/DDBJ whole genome shotgun (WGS) entry which is preliminary data.</text>
</comment>
<keyword evidence="6 9" id="KW-0378">Hydrolase</keyword>
<reference evidence="13" key="1">
    <citation type="journal article" date="2019" name="Int. J. Syst. Evol. Microbiol.">
        <title>The Global Catalogue of Microorganisms (GCM) 10K type strain sequencing project: providing services to taxonomists for standard genome sequencing and annotation.</title>
        <authorList>
            <consortium name="The Broad Institute Genomics Platform"/>
            <consortium name="The Broad Institute Genome Sequencing Center for Infectious Disease"/>
            <person name="Wu L."/>
            <person name="Ma J."/>
        </authorList>
    </citation>
    <scope>NUCLEOTIDE SEQUENCE [LARGE SCALE GENOMIC DNA]</scope>
    <source>
        <strain evidence="13">JCM 14193</strain>
    </source>
</reference>
<keyword evidence="8 9" id="KW-0472">Membrane</keyword>
<dbReference type="EMBL" id="BAAACZ010000011">
    <property type="protein sequence ID" value="GAA0460726.1"/>
    <property type="molecule type" value="Genomic_DNA"/>
</dbReference>
<protein>
    <recommendedName>
        <fullName evidence="9">Lipoprotein signal peptidase</fullName>
        <ecNumber evidence="9">3.4.23.36</ecNumber>
    </recommendedName>
    <alternativeName>
        <fullName evidence="9">Prolipoprotein signal peptidase</fullName>
    </alternativeName>
    <alternativeName>
        <fullName evidence="9">Signal peptidase II</fullName>
        <shortName evidence="9">SPase II</shortName>
    </alternativeName>
</protein>
<feature type="active site" evidence="9">
    <location>
        <position position="129"/>
    </location>
</feature>
<keyword evidence="13" id="KW-1185">Reference proteome</keyword>
<feature type="transmembrane region" description="Helical" evidence="9">
    <location>
        <begin position="121"/>
        <end position="145"/>
    </location>
</feature>
<dbReference type="InterPro" id="IPR001872">
    <property type="entry name" value="Peptidase_A8"/>
</dbReference>
<keyword evidence="5 9" id="KW-0064">Aspartyl protease</keyword>
<feature type="active site" evidence="9">
    <location>
        <position position="111"/>
    </location>
</feature>
<name>A0ABP3JT06_9BACI</name>
<evidence type="ECO:0000256" key="7">
    <source>
        <dbReference type="ARBA" id="ARBA00022989"/>
    </source>
</evidence>
<dbReference type="NCBIfam" id="TIGR00077">
    <property type="entry name" value="lspA"/>
    <property type="match status" value="1"/>
</dbReference>
<dbReference type="PANTHER" id="PTHR33695">
    <property type="entry name" value="LIPOPROTEIN SIGNAL PEPTIDASE"/>
    <property type="match status" value="1"/>
</dbReference>
<dbReference type="PROSITE" id="PS00855">
    <property type="entry name" value="SPASE_II"/>
    <property type="match status" value="1"/>
</dbReference>
<evidence type="ECO:0000313" key="13">
    <source>
        <dbReference type="Proteomes" id="UP001500740"/>
    </source>
</evidence>
<comment type="pathway">
    <text evidence="9">Protein modification; lipoprotein biosynthesis (signal peptide cleavage).</text>
</comment>
<evidence type="ECO:0000313" key="12">
    <source>
        <dbReference type="EMBL" id="GAA0460726.1"/>
    </source>
</evidence>
<proteinExistence type="inferred from homology"/>
<dbReference type="PANTHER" id="PTHR33695:SF1">
    <property type="entry name" value="LIPOPROTEIN SIGNAL PEPTIDASE"/>
    <property type="match status" value="1"/>
</dbReference>
<dbReference type="RefSeq" id="WP_343782850.1">
    <property type="nucleotide sequence ID" value="NZ_BAAACZ010000011.1"/>
</dbReference>
<comment type="similarity">
    <text evidence="1 9 11">Belongs to the peptidase A8 family.</text>
</comment>
<sequence>MIYYIIALFIIALDQITKWVIIRTMNLHESIEVISGFFYITSHRNSGAAWGMLQGQMWLFYLVTVFVVGVIVYYMRQYRNGYKLLNVGFALILGGAIGNFIDRIVMQEVVDFLDFIIFNYNFPIFNVADMALTVGVTIIIVLILYDEWNSKRMKKDDE</sequence>
<accession>A0ABP3JT06</accession>
<keyword evidence="7 9" id="KW-1133">Transmembrane helix</keyword>
<evidence type="ECO:0000256" key="9">
    <source>
        <dbReference type="HAMAP-Rule" id="MF_00161"/>
    </source>
</evidence>
<feature type="transmembrane region" description="Helical" evidence="9">
    <location>
        <begin position="58"/>
        <end position="75"/>
    </location>
</feature>
<evidence type="ECO:0000256" key="5">
    <source>
        <dbReference type="ARBA" id="ARBA00022750"/>
    </source>
</evidence>
<comment type="caution">
    <text evidence="9">Lacks conserved residue(s) required for the propagation of feature annotation.</text>
</comment>
<keyword evidence="3 9" id="KW-0645">Protease</keyword>
<feature type="transmembrane region" description="Helical" evidence="9">
    <location>
        <begin position="82"/>
        <end position="101"/>
    </location>
</feature>
<gene>
    <name evidence="12" type="primary">lspA_1</name>
    <name evidence="9" type="synonym">lspA</name>
    <name evidence="12" type="ORF">GCM10008935_15120</name>
</gene>
<dbReference type="Pfam" id="PF01252">
    <property type="entry name" value="Peptidase_A8"/>
    <property type="match status" value="1"/>
</dbReference>
<keyword evidence="2 9" id="KW-1003">Cell membrane</keyword>
<evidence type="ECO:0000256" key="8">
    <source>
        <dbReference type="ARBA" id="ARBA00023136"/>
    </source>
</evidence>
<dbReference type="Proteomes" id="UP001500740">
    <property type="component" value="Unassembled WGS sequence"/>
</dbReference>
<dbReference type="PRINTS" id="PR00781">
    <property type="entry name" value="LIPOSIGPTASE"/>
</dbReference>
<comment type="function">
    <text evidence="9 10">This protein specifically catalyzes the removal of signal peptides from prolipoproteins.</text>
</comment>
<comment type="catalytic activity">
    <reaction evidence="9 10">
        <text>Release of signal peptides from bacterial membrane prolipoproteins. Hydrolyzes -Xaa-Yaa-Zaa-|-(S,diacylglyceryl)Cys-, in which Xaa is hydrophobic (preferably Leu), and Yaa (Ala or Ser) and Zaa (Gly or Ala) have small, neutral side chains.</text>
        <dbReference type="EC" id="3.4.23.36"/>
    </reaction>
</comment>
<evidence type="ECO:0000256" key="6">
    <source>
        <dbReference type="ARBA" id="ARBA00022801"/>
    </source>
</evidence>
<keyword evidence="4 9" id="KW-0812">Transmembrane</keyword>
<evidence type="ECO:0000256" key="4">
    <source>
        <dbReference type="ARBA" id="ARBA00022692"/>
    </source>
</evidence>
<organism evidence="12 13">
    <name type="scientific">Alkalibacillus silvisoli</name>
    <dbReference type="NCBI Taxonomy" id="392823"/>
    <lineage>
        <taxon>Bacteria</taxon>
        <taxon>Bacillati</taxon>
        <taxon>Bacillota</taxon>
        <taxon>Bacilli</taxon>
        <taxon>Bacillales</taxon>
        <taxon>Bacillaceae</taxon>
        <taxon>Alkalibacillus</taxon>
    </lineage>
</organism>
<dbReference type="HAMAP" id="MF_00161">
    <property type="entry name" value="LspA"/>
    <property type="match status" value="1"/>
</dbReference>
<evidence type="ECO:0000256" key="10">
    <source>
        <dbReference type="RuleBase" id="RU000594"/>
    </source>
</evidence>
<evidence type="ECO:0000256" key="3">
    <source>
        <dbReference type="ARBA" id="ARBA00022670"/>
    </source>
</evidence>
<evidence type="ECO:0000256" key="1">
    <source>
        <dbReference type="ARBA" id="ARBA00006139"/>
    </source>
</evidence>
<dbReference type="EC" id="3.4.23.36" evidence="9"/>
<comment type="subcellular location">
    <subcellularLocation>
        <location evidence="9">Cell membrane</location>
        <topology evidence="9">Multi-pass membrane protein</topology>
    </subcellularLocation>
</comment>
<evidence type="ECO:0000256" key="11">
    <source>
        <dbReference type="RuleBase" id="RU004181"/>
    </source>
</evidence>
<evidence type="ECO:0000256" key="2">
    <source>
        <dbReference type="ARBA" id="ARBA00022475"/>
    </source>
</evidence>